<feature type="region of interest" description="Disordered" evidence="1">
    <location>
        <begin position="208"/>
        <end position="262"/>
    </location>
</feature>
<feature type="compositionally biased region" description="Polar residues" evidence="1">
    <location>
        <begin position="594"/>
        <end position="613"/>
    </location>
</feature>
<feature type="compositionally biased region" description="Polar residues" evidence="1">
    <location>
        <begin position="242"/>
        <end position="252"/>
    </location>
</feature>
<feature type="region of interest" description="Disordered" evidence="1">
    <location>
        <begin position="349"/>
        <end position="636"/>
    </location>
</feature>
<organism evidence="3 4">
    <name type="scientific">Sparassis crispa</name>
    <dbReference type="NCBI Taxonomy" id="139825"/>
    <lineage>
        <taxon>Eukaryota</taxon>
        <taxon>Fungi</taxon>
        <taxon>Dikarya</taxon>
        <taxon>Basidiomycota</taxon>
        <taxon>Agaricomycotina</taxon>
        <taxon>Agaricomycetes</taxon>
        <taxon>Polyporales</taxon>
        <taxon>Sparassidaceae</taxon>
        <taxon>Sparassis</taxon>
    </lineage>
</organism>
<feature type="compositionally biased region" description="Basic and acidic residues" evidence="1">
    <location>
        <begin position="554"/>
        <end position="563"/>
    </location>
</feature>
<comment type="caution">
    <text evidence="3">The sequence shown here is derived from an EMBL/GenBank/DDBJ whole genome shotgun (WGS) entry which is preliminary data.</text>
</comment>
<evidence type="ECO:0000256" key="1">
    <source>
        <dbReference type="SAM" id="MobiDB-lite"/>
    </source>
</evidence>
<dbReference type="OrthoDB" id="3266087at2759"/>
<dbReference type="Proteomes" id="UP000287166">
    <property type="component" value="Unassembled WGS sequence"/>
</dbReference>
<feature type="compositionally biased region" description="Polar residues" evidence="1">
    <location>
        <begin position="71"/>
        <end position="83"/>
    </location>
</feature>
<feature type="compositionally biased region" description="Low complexity" evidence="1">
    <location>
        <begin position="579"/>
        <end position="593"/>
    </location>
</feature>
<dbReference type="AlphaFoldDB" id="A0A401GSA0"/>
<evidence type="ECO:0000313" key="4">
    <source>
        <dbReference type="Proteomes" id="UP000287166"/>
    </source>
</evidence>
<feature type="compositionally biased region" description="Basic residues" evidence="1">
    <location>
        <begin position="167"/>
        <end position="183"/>
    </location>
</feature>
<feature type="compositionally biased region" description="Low complexity" evidence="1">
    <location>
        <begin position="140"/>
        <end position="152"/>
    </location>
</feature>
<feature type="compositionally biased region" description="Polar residues" evidence="1">
    <location>
        <begin position="9"/>
        <end position="20"/>
    </location>
</feature>
<feature type="compositionally biased region" description="Basic and acidic residues" evidence="1">
    <location>
        <begin position="423"/>
        <end position="443"/>
    </location>
</feature>
<evidence type="ECO:0000256" key="2">
    <source>
        <dbReference type="SAM" id="Phobius"/>
    </source>
</evidence>
<sequence length="773" mass="84450">MTPGDPRSQLPQLASISPWSTFGRDKPLASPILGQHDFSGPATRPDDAQLYGPRRSLSKRDRRSQIGRAPSISTNYHGSTALASSDAIPCQSDLPSPSRKSSELADDDDSPSPPATSHGSSHHNSAPSPRIDSRALTPHSSRSSCSHPVSDSVGVAETQGSDSPRTFGRHSRRHTSTSSRHRSMAASFSPPLPPLNHPELLSTLLSRSQSRKNYHATSSTHLNSLKAVGNTYPSRRRRSKTSGDTYFRSRQPTDAFGSGRPLRKYSSLSRLERVFRSSSMERQASLSTHRSNSLSLRRSSADWSAHQATIGSTSQLPSEYGWPAEVTQHFLKLSLGEVAGRGAVRAGQLPEDAGPRVPHVVPQSETPCPCHSSPRIPSLHLSPQWPPSSAPLAAAESQGASSTLSRSRIYTPGPNQQELLLVEDSRMLERVDATTRNTLEKSTGDSARGSAKKKPRSKRASHTSMPASIASTSKTQEAGPFPRLHPSIPPPLTPPAPKGRVRSALKPTRSASEPGLTSVLETPTNGKGKRKAEDLDTTPPELRSHHATFVIPEEGQRTHRTSEVSRAPSSYHRKRARLSSSPTSSPAPSRPGSVQQQSSWPSRNSGPPQSLSRMQPKAASMRSNYGESATDRDRRRSISEISIPISALVAPHAPSVSMSSTYHMHDPRKPPRVMPTEWALRFRSQDEEGSPLQAWCFFIGFILFPLWWIASFSPIPKTREVGGTDSEKAVTIDNPQVEHDARTWRFRCRVMSAVSFLTYIPFIVLVAIFVPRR</sequence>
<reference evidence="3 4" key="1">
    <citation type="journal article" date="2018" name="Sci. Rep.">
        <title>Genome sequence of the cauliflower mushroom Sparassis crispa (Hanabiratake) and its association with beneficial usage.</title>
        <authorList>
            <person name="Kiyama R."/>
            <person name="Furutani Y."/>
            <person name="Kawaguchi K."/>
            <person name="Nakanishi T."/>
        </authorList>
    </citation>
    <scope>NUCLEOTIDE SEQUENCE [LARGE SCALE GENOMIC DNA]</scope>
</reference>
<feature type="compositionally biased region" description="Polar residues" evidence="1">
    <location>
        <begin position="115"/>
        <end position="127"/>
    </location>
</feature>
<feature type="transmembrane region" description="Helical" evidence="2">
    <location>
        <begin position="750"/>
        <end position="770"/>
    </location>
</feature>
<accession>A0A401GSA0</accession>
<keyword evidence="2" id="KW-0812">Transmembrane</keyword>
<gene>
    <name evidence="3" type="ORF">SCP_0702840</name>
</gene>
<feature type="compositionally biased region" description="Polar residues" evidence="1">
    <location>
        <begin position="398"/>
        <end position="418"/>
    </location>
</feature>
<dbReference type="InParanoid" id="A0A401GSA0"/>
<dbReference type="RefSeq" id="XP_027616011.1">
    <property type="nucleotide sequence ID" value="XM_027760210.1"/>
</dbReference>
<name>A0A401GSA0_9APHY</name>
<dbReference type="GeneID" id="38782015"/>
<feature type="compositionally biased region" description="Basic residues" evidence="1">
    <location>
        <begin position="450"/>
        <end position="461"/>
    </location>
</feature>
<keyword evidence="2" id="KW-1133">Transmembrane helix</keyword>
<dbReference type="EMBL" id="BFAD01000007">
    <property type="protein sequence ID" value="GBE85098.1"/>
    <property type="molecule type" value="Genomic_DNA"/>
</dbReference>
<protein>
    <submittedName>
        <fullName evidence="3">Uncharacterized protein</fullName>
    </submittedName>
</protein>
<evidence type="ECO:0000313" key="3">
    <source>
        <dbReference type="EMBL" id="GBE85098.1"/>
    </source>
</evidence>
<proteinExistence type="predicted"/>
<feature type="compositionally biased region" description="Pro residues" evidence="1">
    <location>
        <begin position="487"/>
        <end position="497"/>
    </location>
</feature>
<feature type="region of interest" description="Disordered" evidence="1">
    <location>
        <begin position="1"/>
        <end position="195"/>
    </location>
</feature>
<keyword evidence="4" id="KW-1185">Reference proteome</keyword>
<feature type="transmembrane region" description="Helical" evidence="2">
    <location>
        <begin position="692"/>
        <end position="710"/>
    </location>
</feature>
<feature type="compositionally biased region" description="Polar residues" evidence="1">
    <location>
        <begin position="462"/>
        <end position="476"/>
    </location>
</feature>
<keyword evidence="2" id="KW-0472">Membrane</keyword>